<dbReference type="InterPro" id="IPR051784">
    <property type="entry name" value="Nod_factor_ABC_transporter"/>
</dbReference>
<name>A0ABM5QMW1_9CORY</name>
<protein>
    <submittedName>
        <fullName evidence="8">Multidrug ABC transporter permease</fullName>
    </submittedName>
</protein>
<feature type="transmembrane region" description="Helical" evidence="6">
    <location>
        <begin position="91"/>
        <end position="115"/>
    </location>
</feature>
<evidence type="ECO:0000256" key="1">
    <source>
        <dbReference type="ARBA" id="ARBA00004141"/>
    </source>
</evidence>
<evidence type="ECO:0000256" key="2">
    <source>
        <dbReference type="ARBA" id="ARBA00022692"/>
    </source>
</evidence>
<feature type="region of interest" description="Disordered" evidence="5">
    <location>
        <begin position="1"/>
        <end position="32"/>
    </location>
</feature>
<feature type="transmembrane region" description="Helical" evidence="6">
    <location>
        <begin position="61"/>
        <end position="79"/>
    </location>
</feature>
<feature type="transmembrane region" description="Helical" evidence="6">
    <location>
        <begin position="255"/>
        <end position="273"/>
    </location>
</feature>
<feature type="transmembrane region" description="Helical" evidence="6">
    <location>
        <begin position="136"/>
        <end position="161"/>
    </location>
</feature>
<dbReference type="PANTHER" id="PTHR43229:SF2">
    <property type="entry name" value="NODULATION PROTEIN J"/>
    <property type="match status" value="1"/>
</dbReference>
<evidence type="ECO:0000313" key="9">
    <source>
        <dbReference type="Proteomes" id="UP000028504"/>
    </source>
</evidence>
<keyword evidence="2 6" id="KW-0812">Transmembrane</keyword>
<evidence type="ECO:0000256" key="5">
    <source>
        <dbReference type="SAM" id="MobiDB-lite"/>
    </source>
</evidence>
<sequence>MSEQPSKTRAHSDATRPPAAATEPTPGVFRPAPGQARAGRLFVAQARIETVMFLRHGEQQLLSIVIPLGILLGLAFLPIEWPLSGGDPIAQFFPLALAIAATSSGFTGQAIALAFDRRYGALKRTGASGVPAWAIVMGKAAAVAVITILQTLILGATAVALGWRTDAVGMVAGLVTLILGAAAFTALGLLMGGTLSSEVVLGLANLVWAVLLAAIGFVLYTQGLDHFSGWDLIPSVALASGLTVAFSGAIPWAQWLILAAWCAGGTALAVRWFKFSG</sequence>
<keyword evidence="9" id="KW-1185">Reference proteome</keyword>
<dbReference type="Proteomes" id="UP000028504">
    <property type="component" value="Chromosome"/>
</dbReference>
<feature type="transmembrane region" description="Helical" evidence="6">
    <location>
        <begin position="199"/>
        <end position="220"/>
    </location>
</feature>
<dbReference type="InterPro" id="IPR013525">
    <property type="entry name" value="ABC2_TM"/>
</dbReference>
<keyword evidence="3 6" id="KW-1133">Transmembrane helix</keyword>
<comment type="subcellular location">
    <subcellularLocation>
        <location evidence="1">Membrane</location>
        <topology evidence="1">Multi-pass membrane protein</topology>
    </subcellularLocation>
</comment>
<feature type="transmembrane region" description="Helical" evidence="6">
    <location>
        <begin position="167"/>
        <end position="192"/>
    </location>
</feature>
<reference evidence="8 9" key="1">
    <citation type="submission" date="2014-07" db="EMBL/GenBank/DDBJ databases">
        <title>Complete genome sequence of Corynebacterium atypicum DSM 44849: identifiction of the mycolic acid biosynthesis genes.</title>
        <authorList>
            <person name="Tippelt A."/>
            <person name="Mollmann S."/>
            <person name="Albersmeier A."/>
            <person name="Jaenicke S."/>
            <person name="Ruckert C."/>
            <person name="Tauch A."/>
        </authorList>
    </citation>
    <scope>NUCLEOTIDE SEQUENCE [LARGE SCALE GENOMIC DNA]</scope>
    <source>
        <strain evidence="8 9">R2070</strain>
    </source>
</reference>
<evidence type="ECO:0000313" key="8">
    <source>
        <dbReference type="EMBL" id="AIG64098.1"/>
    </source>
</evidence>
<keyword evidence="4 6" id="KW-0472">Membrane</keyword>
<evidence type="ECO:0000256" key="4">
    <source>
        <dbReference type="ARBA" id="ARBA00023136"/>
    </source>
</evidence>
<feature type="compositionally biased region" description="Low complexity" evidence="5">
    <location>
        <begin position="15"/>
        <end position="26"/>
    </location>
</feature>
<dbReference type="PANTHER" id="PTHR43229">
    <property type="entry name" value="NODULATION PROTEIN J"/>
    <property type="match status" value="1"/>
</dbReference>
<feature type="domain" description="ABC-2 type transporter transmembrane" evidence="7">
    <location>
        <begin position="48"/>
        <end position="230"/>
    </location>
</feature>
<dbReference type="Pfam" id="PF01061">
    <property type="entry name" value="ABC2_membrane"/>
    <property type="match status" value="1"/>
</dbReference>
<gene>
    <name evidence="8" type="ORF">CATYP_05035</name>
</gene>
<accession>A0ABM5QMW1</accession>
<dbReference type="RefSeq" id="WP_038605388.1">
    <property type="nucleotide sequence ID" value="NZ_CP008944.1"/>
</dbReference>
<proteinExistence type="predicted"/>
<organism evidence="8 9">
    <name type="scientific">Corynebacterium atypicum</name>
    <dbReference type="NCBI Taxonomy" id="191610"/>
    <lineage>
        <taxon>Bacteria</taxon>
        <taxon>Bacillati</taxon>
        <taxon>Actinomycetota</taxon>
        <taxon>Actinomycetes</taxon>
        <taxon>Mycobacteriales</taxon>
        <taxon>Corynebacteriaceae</taxon>
        <taxon>Corynebacterium</taxon>
    </lineage>
</organism>
<evidence type="ECO:0000256" key="3">
    <source>
        <dbReference type="ARBA" id="ARBA00022989"/>
    </source>
</evidence>
<evidence type="ECO:0000259" key="7">
    <source>
        <dbReference type="Pfam" id="PF01061"/>
    </source>
</evidence>
<evidence type="ECO:0000256" key="6">
    <source>
        <dbReference type="SAM" id="Phobius"/>
    </source>
</evidence>
<dbReference type="EMBL" id="CP008944">
    <property type="protein sequence ID" value="AIG64098.1"/>
    <property type="molecule type" value="Genomic_DNA"/>
</dbReference>